<organism evidence="2 3">
    <name type="scientific">Flavobacterium faecale</name>
    <dbReference type="NCBI Taxonomy" id="1355330"/>
    <lineage>
        <taxon>Bacteria</taxon>
        <taxon>Pseudomonadati</taxon>
        <taxon>Bacteroidota</taxon>
        <taxon>Flavobacteriia</taxon>
        <taxon>Flavobacteriales</taxon>
        <taxon>Flavobacteriaceae</taxon>
        <taxon>Flavobacterium</taxon>
    </lineage>
</organism>
<evidence type="ECO:0008006" key="4">
    <source>
        <dbReference type="Google" id="ProtNLM"/>
    </source>
</evidence>
<name>A0A2S1L8W4_9FLAO</name>
<accession>A0A2S1L8W4</accession>
<keyword evidence="1" id="KW-0812">Transmembrane</keyword>
<reference evidence="2 3" key="1">
    <citation type="submission" date="2017-04" db="EMBL/GenBank/DDBJ databases">
        <title>Compelte genome sequence of WV33.</title>
        <authorList>
            <person name="Lee P.C."/>
        </authorList>
    </citation>
    <scope>NUCLEOTIDE SEQUENCE [LARGE SCALE GENOMIC DNA]</scope>
    <source>
        <strain evidence="2 3">WV33</strain>
    </source>
</reference>
<keyword evidence="3" id="KW-1185">Reference proteome</keyword>
<dbReference type="KEGG" id="ffa:FFWV33_00920"/>
<dbReference type="Proteomes" id="UP000244527">
    <property type="component" value="Chromosome"/>
</dbReference>
<gene>
    <name evidence="2" type="ORF">FFWV33_00920</name>
</gene>
<keyword evidence="1" id="KW-0472">Membrane</keyword>
<proteinExistence type="predicted"/>
<feature type="transmembrane region" description="Helical" evidence="1">
    <location>
        <begin position="7"/>
        <end position="25"/>
    </location>
</feature>
<dbReference type="EMBL" id="CP020918">
    <property type="protein sequence ID" value="AWG20185.1"/>
    <property type="molecule type" value="Genomic_DNA"/>
</dbReference>
<keyword evidence="1" id="KW-1133">Transmembrane helix</keyword>
<evidence type="ECO:0000313" key="3">
    <source>
        <dbReference type="Proteomes" id="UP000244527"/>
    </source>
</evidence>
<dbReference type="OrthoDB" id="9919880at2"/>
<sequence>MRNSYLLGYLIIIVFLGTLNFELILTEFPFEFGFGTYQTYPFLLLATIGFVFCFLFFLSDKNKQYKNEAIIAKLHNEITIQQKDLEIAQLQASESQKTPPMFNTDAKV</sequence>
<feature type="transmembrane region" description="Helical" evidence="1">
    <location>
        <begin position="37"/>
        <end position="58"/>
    </location>
</feature>
<dbReference type="AlphaFoldDB" id="A0A2S1L8W4"/>
<dbReference type="RefSeq" id="WP_108739153.1">
    <property type="nucleotide sequence ID" value="NZ_CP020918.1"/>
</dbReference>
<evidence type="ECO:0000256" key="1">
    <source>
        <dbReference type="SAM" id="Phobius"/>
    </source>
</evidence>
<evidence type="ECO:0000313" key="2">
    <source>
        <dbReference type="EMBL" id="AWG20185.1"/>
    </source>
</evidence>
<protein>
    <recommendedName>
        <fullName evidence="4">Lipopolysaccharide assembly protein A domain-containing protein</fullName>
    </recommendedName>
</protein>